<feature type="chain" id="PRO_5031606543" description="Urocanate reductase" evidence="5">
    <location>
        <begin position="25"/>
        <end position="633"/>
    </location>
</feature>
<name>A0A6I3S0U5_9BURK</name>
<dbReference type="NCBIfam" id="TIGR01813">
    <property type="entry name" value="flavo_cyto_c"/>
    <property type="match status" value="1"/>
</dbReference>
<dbReference type="Gene3D" id="3.90.700.10">
    <property type="entry name" value="Succinate dehydrogenase/fumarate reductase flavoprotein, catalytic domain"/>
    <property type="match status" value="1"/>
</dbReference>
<evidence type="ECO:0000256" key="1">
    <source>
        <dbReference type="ARBA" id="ARBA00008040"/>
    </source>
</evidence>
<evidence type="ECO:0000256" key="2">
    <source>
        <dbReference type="ARBA" id="ARBA00022630"/>
    </source>
</evidence>
<comment type="cofactor">
    <cofactor evidence="5">
        <name>FMN</name>
        <dbReference type="ChEBI" id="CHEBI:58210"/>
    </cofactor>
    <text evidence="5">Binds 1 or 2 FMN covalently per subunit.</text>
</comment>
<evidence type="ECO:0000256" key="5">
    <source>
        <dbReference type="RuleBase" id="RU366062"/>
    </source>
</evidence>
<feature type="signal peptide" evidence="5">
    <location>
        <begin position="1"/>
        <end position="24"/>
    </location>
</feature>
<dbReference type="InterPro" id="IPR050315">
    <property type="entry name" value="FAD-oxidoreductase_2"/>
</dbReference>
<dbReference type="InterPro" id="IPR007329">
    <property type="entry name" value="FMN-bd"/>
</dbReference>
<dbReference type="Gene3D" id="3.90.1010.20">
    <property type="match status" value="1"/>
</dbReference>
<evidence type="ECO:0000256" key="3">
    <source>
        <dbReference type="ARBA" id="ARBA00022827"/>
    </source>
</evidence>
<dbReference type="InterPro" id="IPR010960">
    <property type="entry name" value="Flavocytochrome_c"/>
</dbReference>
<keyword evidence="5" id="KW-0732">Signal</keyword>
<feature type="domain" description="FMN-binding" evidence="6">
    <location>
        <begin position="35"/>
        <end position="109"/>
    </location>
</feature>
<dbReference type="InterPro" id="IPR036188">
    <property type="entry name" value="FAD/NAD-bd_sf"/>
</dbReference>
<evidence type="ECO:0000256" key="4">
    <source>
        <dbReference type="ARBA" id="ARBA00023002"/>
    </source>
</evidence>
<dbReference type="SUPFAM" id="SSF56425">
    <property type="entry name" value="Succinate dehydrogenase/fumarate reductase flavoprotein, catalytic domain"/>
    <property type="match status" value="1"/>
</dbReference>
<dbReference type="InterPro" id="IPR003953">
    <property type="entry name" value="FAD-dep_OxRdtase_2_FAD-bd"/>
</dbReference>
<proteinExistence type="inferred from homology"/>
<comment type="cofactor">
    <cofactor evidence="5">
        <name>FAD</name>
        <dbReference type="ChEBI" id="CHEBI:57692"/>
    </cofactor>
    <text evidence="5">Binds 1 FAD per subunit.</text>
</comment>
<dbReference type="EC" id="1.3.99.33" evidence="5"/>
<keyword evidence="2 5" id="KW-0285">Flavoprotein</keyword>
<dbReference type="Gene3D" id="3.50.50.60">
    <property type="entry name" value="FAD/NAD(P)-binding domain"/>
    <property type="match status" value="1"/>
</dbReference>
<dbReference type="SUPFAM" id="SSF51905">
    <property type="entry name" value="FAD/NAD(P)-binding domain"/>
    <property type="match status" value="1"/>
</dbReference>
<evidence type="ECO:0000313" key="7">
    <source>
        <dbReference type="EMBL" id="MTU42441.1"/>
    </source>
</evidence>
<dbReference type="GO" id="GO:0016020">
    <property type="term" value="C:membrane"/>
    <property type="evidence" value="ECO:0007669"/>
    <property type="project" value="InterPro"/>
</dbReference>
<keyword evidence="3 5" id="KW-0274">FAD</keyword>
<comment type="catalytic activity">
    <reaction evidence="5">
        <text>dihydrourocanate + A = urocanate + AH2</text>
        <dbReference type="Rhea" id="RHEA:36059"/>
        <dbReference type="ChEBI" id="CHEBI:13193"/>
        <dbReference type="ChEBI" id="CHEBI:17499"/>
        <dbReference type="ChEBI" id="CHEBI:27247"/>
        <dbReference type="ChEBI" id="CHEBI:72991"/>
        <dbReference type="EC" id="1.3.99.33"/>
    </reaction>
</comment>
<comment type="similarity">
    <text evidence="1 5">Belongs to the FAD-dependent oxidoreductase 2 family. FRD/SDH subfamily.</text>
</comment>
<protein>
    <recommendedName>
        <fullName evidence="5">Urocanate reductase</fullName>
        <ecNumber evidence="5">1.3.99.33</ecNumber>
    </recommendedName>
</protein>
<gene>
    <name evidence="7" type="ORF">GMD42_02155</name>
</gene>
<keyword evidence="4 5" id="KW-0560">Oxidoreductase</keyword>
<evidence type="ECO:0000313" key="8">
    <source>
        <dbReference type="Proteomes" id="UP000462362"/>
    </source>
</evidence>
<dbReference type="GO" id="GO:0010181">
    <property type="term" value="F:FMN binding"/>
    <property type="evidence" value="ECO:0007669"/>
    <property type="project" value="InterPro"/>
</dbReference>
<reference evidence="7 8" key="1">
    <citation type="journal article" date="2019" name="Nat. Med.">
        <title>A library of human gut bacterial isolates paired with longitudinal multiomics data enables mechanistic microbiome research.</title>
        <authorList>
            <person name="Poyet M."/>
            <person name="Groussin M."/>
            <person name="Gibbons S.M."/>
            <person name="Avila-Pacheco J."/>
            <person name="Jiang X."/>
            <person name="Kearney S.M."/>
            <person name="Perrotta A.R."/>
            <person name="Berdy B."/>
            <person name="Zhao S."/>
            <person name="Lieberman T.D."/>
            <person name="Swanson P.K."/>
            <person name="Smith M."/>
            <person name="Roesemann S."/>
            <person name="Alexander J.E."/>
            <person name="Rich S.A."/>
            <person name="Livny J."/>
            <person name="Vlamakis H."/>
            <person name="Clish C."/>
            <person name="Bullock K."/>
            <person name="Deik A."/>
            <person name="Scott J."/>
            <person name="Pierce K.A."/>
            <person name="Xavier R.J."/>
            <person name="Alm E.J."/>
        </authorList>
    </citation>
    <scope>NUCLEOTIDE SEQUENCE [LARGE SCALE GENOMIC DNA]</scope>
    <source>
        <strain evidence="7 8">BIOML-A2</strain>
    </source>
</reference>
<dbReference type="InterPro" id="IPR027477">
    <property type="entry name" value="Succ_DH/fumarate_Rdtase_cat_sf"/>
</dbReference>
<dbReference type="Pfam" id="PF00890">
    <property type="entry name" value="FAD_binding_2"/>
    <property type="match status" value="2"/>
</dbReference>
<accession>A0A6I3S0U5</accession>
<dbReference type="Proteomes" id="UP000462362">
    <property type="component" value="Unassembled WGS sequence"/>
</dbReference>
<dbReference type="AlphaFoldDB" id="A0A6I3S0U5"/>
<comment type="caution">
    <text evidence="7">The sequence shown here is derived from an EMBL/GenBank/DDBJ whole genome shotgun (WGS) entry which is preliminary data.</text>
</comment>
<organism evidence="7 8">
    <name type="scientific">Parasutterella excrementihominis</name>
    <dbReference type="NCBI Taxonomy" id="487175"/>
    <lineage>
        <taxon>Bacteria</taxon>
        <taxon>Pseudomonadati</taxon>
        <taxon>Pseudomonadota</taxon>
        <taxon>Betaproteobacteria</taxon>
        <taxon>Burkholderiales</taxon>
        <taxon>Sutterellaceae</taxon>
        <taxon>Parasutterella</taxon>
    </lineage>
</organism>
<dbReference type="SMART" id="SM00900">
    <property type="entry name" value="FMN_bind"/>
    <property type="match status" value="1"/>
</dbReference>
<sequence>MKSFKLATVTLLVAAAALSTSAFAKDGTYTAQEVGRNGAVKVQVIVKGNKIESVKVLDWSETHPVADLTQTQLIPEIVKYQTTNVNNISGATLSSFAIKAAVNKCLKEAGLDVKQFQKPAPKPAHYNDTVTEDTNIVIVGAGGAGLSAAVAAAESGKKVILLEKNGFAGGNTSVSGGCFNVANRNQDHLTMSEGQKKIVEGIINQKPLNPLHAELINKVKDQWTKYKESGSNKLFDSPELHALQTWKSGDNQANLNLVYTLTKNVSGTMDQLSKMGFVWRGKANQFVGALWPRSNRAENFKSGVGYVDTYLAYIKEKGLPVTLMLNTAADDLIVKGGKVIGVLAQNKNGRKYVINANDGVILTTGGFSANVKMRNEYDELWGKKLGKNTPTTNLPSATGDGINLAKKAGAHLTQMGWIQLFPAGDPKTGATSFKLGENSCIYVNRDGKRYVNESERRDVLAKANLAQKDQLFFVISSAKRALVDKDGRNAYGVKVEDILSSGKSFKADTLEELAQKAGINGKNLVETVKKWNEFCKKGTGDEMGRPTCMDDHRLDEGGPYYATLMTPSVHHTMGGVQINEKAQVINNSGKVIPGLFAAGEITGGIHGTNRVGCNAVPDALTFGRIAGLTAAGK</sequence>
<dbReference type="RefSeq" id="WP_155168014.1">
    <property type="nucleotide sequence ID" value="NZ_DBEWTT010000056.1"/>
</dbReference>
<dbReference type="Pfam" id="PF04205">
    <property type="entry name" value="FMN_bind"/>
    <property type="match status" value="1"/>
</dbReference>
<dbReference type="PANTHER" id="PTHR43400:SF7">
    <property type="entry name" value="FAD-DEPENDENT OXIDOREDUCTASE 2 FAD BINDING DOMAIN-CONTAINING PROTEIN"/>
    <property type="match status" value="1"/>
</dbReference>
<dbReference type="GO" id="GO:0016491">
    <property type="term" value="F:oxidoreductase activity"/>
    <property type="evidence" value="ECO:0007669"/>
    <property type="project" value="UniProtKB-KW"/>
</dbReference>
<dbReference type="EMBL" id="WNCL01000004">
    <property type="protein sequence ID" value="MTU42441.1"/>
    <property type="molecule type" value="Genomic_DNA"/>
</dbReference>
<dbReference type="PANTHER" id="PTHR43400">
    <property type="entry name" value="FUMARATE REDUCTASE"/>
    <property type="match status" value="1"/>
</dbReference>
<evidence type="ECO:0000259" key="6">
    <source>
        <dbReference type="SMART" id="SM00900"/>
    </source>
</evidence>